<proteinExistence type="predicted"/>
<evidence type="ECO:0000259" key="2">
    <source>
        <dbReference type="Pfam" id="PF14616"/>
    </source>
</evidence>
<gene>
    <name evidence="3" type="ORF">QYS62_005441</name>
</gene>
<feature type="compositionally biased region" description="Polar residues" evidence="1">
    <location>
        <begin position="172"/>
        <end position="217"/>
    </location>
</feature>
<organism evidence="3 4">
    <name type="scientific">Fusarium acuminatum</name>
    <dbReference type="NCBI Taxonomy" id="5515"/>
    <lineage>
        <taxon>Eukaryota</taxon>
        <taxon>Fungi</taxon>
        <taxon>Dikarya</taxon>
        <taxon>Ascomycota</taxon>
        <taxon>Pezizomycotina</taxon>
        <taxon>Sordariomycetes</taxon>
        <taxon>Hypocreomycetidae</taxon>
        <taxon>Hypocreales</taxon>
        <taxon>Nectriaceae</taxon>
        <taxon>Fusarium</taxon>
        <taxon>Fusarium tricinctum species complex</taxon>
    </lineage>
</organism>
<accession>A0ABZ2WUI2</accession>
<dbReference type="InterPro" id="IPR028012">
    <property type="entry name" value="Rua1_C"/>
</dbReference>
<feature type="region of interest" description="Disordered" evidence="1">
    <location>
        <begin position="172"/>
        <end position="235"/>
    </location>
</feature>
<dbReference type="PANTHER" id="PTHR28125">
    <property type="entry name" value="MEIOTIC EXPRESSION UP-REGULATED PROTEIN 26"/>
    <property type="match status" value="1"/>
</dbReference>
<feature type="compositionally biased region" description="Polar residues" evidence="1">
    <location>
        <begin position="564"/>
        <end position="591"/>
    </location>
</feature>
<name>A0ABZ2WUI2_9HYPO</name>
<dbReference type="Pfam" id="PF14616">
    <property type="entry name" value="Rua1_C"/>
    <property type="match status" value="1"/>
</dbReference>
<keyword evidence="4" id="KW-1185">Reference proteome</keyword>
<reference evidence="3 4" key="1">
    <citation type="submission" date="2024-04" db="EMBL/GenBank/DDBJ databases">
        <title>Complete genome sequence of Fusarium acuminatum.</title>
        <authorList>
            <person name="Lan B."/>
        </authorList>
    </citation>
    <scope>NUCLEOTIDE SEQUENCE [LARGE SCALE GENOMIC DNA]</scope>
    <source>
        <strain evidence="3">1A</strain>
    </source>
</reference>
<feature type="region of interest" description="Disordered" evidence="1">
    <location>
        <begin position="1"/>
        <end position="29"/>
    </location>
</feature>
<evidence type="ECO:0000313" key="3">
    <source>
        <dbReference type="EMBL" id="WZH44418.1"/>
    </source>
</evidence>
<dbReference type="EMBL" id="CP151262">
    <property type="protein sequence ID" value="WZH44418.1"/>
    <property type="molecule type" value="Genomic_DNA"/>
</dbReference>
<dbReference type="Proteomes" id="UP001489902">
    <property type="component" value="Chromosome 3"/>
</dbReference>
<feature type="domain" description="Transcription regulator Rua1 C-terminal" evidence="2">
    <location>
        <begin position="413"/>
        <end position="511"/>
    </location>
</feature>
<feature type="region of interest" description="Disordered" evidence="1">
    <location>
        <begin position="561"/>
        <end position="595"/>
    </location>
</feature>
<dbReference type="PANTHER" id="PTHR28125:SF3">
    <property type="entry name" value="TRANSCRIPTION REGULATOR RUA1 C-TERMINAL DOMAIN-CONTAINING PROTEIN"/>
    <property type="match status" value="1"/>
</dbReference>
<sequence>MNTNDFAETESVMGSDEMWSTPASQSRPRPMPIYQGFSFCGTEDFASVPSWDTSSVSFQQTPSETMSRPVSMHQDFYPPTMENSSWMDKTTEDQFDLQGMDYDMTMGMGNSFATDEAIPVLDLKQGTLIDEDLMAIDDGSKQRRMSGSSFSMSTSGAFSDMPYDDFSTALSEAPSFSSDYPPTSNRTSMMSSTQLSPVASPRMTPQSRTDLVRTQSRGRGASPSPRPGNVRSAPYSVEGPRIKRWSTGTYGTSASRKPAQYAYHPCQDMYNAHQHMFSGHSSPAMGAAPMPLNYGNLQAIQQAPFVVPSTPVFQRNSMLLPTQLPSHMAQQQQQWQPDVSHFAPPQPLLSHGLFRMLQSNGDPTCLNSHYTDLSDPPDLYAALQEEQIPPPPEDMNPEDPDMIPREQELRFEGDLYTPRWVRGHGNKREGWCGICKPGRWLVLKNSAFWYDKSFSHGISAATGSSFQEPQQKRRMDGNPDVWEGLCGSCNEWIALVSSKKKGTTWFRHAYKVSLAYSLRRSLTNIKQCHTHLKVKDTPKRRRESSNARALAMSTMAKPKIETQRPMTPQMPISSMETATTPRPSTMSQITSHPHHHPHVTNVLTQEPYTIDPMSGNVLVTTEPFPNMI</sequence>
<evidence type="ECO:0000256" key="1">
    <source>
        <dbReference type="SAM" id="MobiDB-lite"/>
    </source>
</evidence>
<protein>
    <submittedName>
        <fullName evidence="3">Meiotic expression up-regulated 26</fullName>
    </submittedName>
</protein>
<evidence type="ECO:0000313" key="4">
    <source>
        <dbReference type="Proteomes" id="UP001489902"/>
    </source>
</evidence>